<sequence length="111" mass="12538">MEAKDTVLTETQRIDIELRVGLPIGWSADRLINEVCQDQAEISFKAGVDEGAKGGIERCAMTYNDGKLAGIKEVVEWINESFPYRMPVDGRYIDEGDYEKQLKVWGVDKPK</sequence>
<dbReference type="EMBL" id="BARS01007372">
    <property type="protein sequence ID" value="GAF82220.1"/>
    <property type="molecule type" value="Genomic_DNA"/>
</dbReference>
<comment type="caution">
    <text evidence="1">The sequence shown here is derived from an EMBL/GenBank/DDBJ whole genome shotgun (WGS) entry which is preliminary data.</text>
</comment>
<reference evidence="1" key="1">
    <citation type="journal article" date="2014" name="Front. Microbiol.">
        <title>High frequency of phylogenetically diverse reductive dehalogenase-homologous genes in deep subseafloor sedimentary metagenomes.</title>
        <authorList>
            <person name="Kawai M."/>
            <person name="Futagami T."/>
            <person name="Toyoda A."/>
            <person name="Takaki Y."/>
            <person name="Nishi S."/>
            <person name="Hori S."/>
            <person name="Arai W."/>
            <person name="Tsubouchi T."/>
            <person name="Morono Y."/>
            <person name="Uchiyama I."/>
            <person name="Ito T."/>
            <person name="Fujiyama A."/>
            <person name="Inagaki F."/>
            <person name="Takami H."/>
        </authorList>
    </citation>
    <scope>NUCLEOTIDE SEQUENCE</scope>
    <source>
        <strain evidence="1">Expedition CK06-06</strain>
    </source>
</reference>
<name>X0U194_9ZZZZ</name>
<organism evidence="1">
    <name type="scientific">marine sediment metagenome</name>
    <dbReference type="NCBI Taxonomy" id="412755"/>
    <lineage>
        <taxon>unclassified sequences</taxon>
        <taxon>metagenomes</taxon>
        <taxon>ecological metagenomes</taxon>
    </lineage>
</organism>
<accession>X0U194</accession>
<proteinExistence type="predicted"/>
<protein>
    <submittedName>
        <fullName evidence="1">Uncharacterized protein</fullName>
    </submittedName>
</protein>
<gene>
    <name evidence="1" type="ORF">S01H1_14197</name>
</gene>
<dbReference type="AlphaFoldDB" id="X0U194"/>
<evidence type="ECO:0000313" key="1">
    <source>
        <dbReference type="EMBL" id="GAF82220.1"/>
    </source>
</evidence>